<feature type="transmembrane region" description="Helical" evidence="8">
    <location>
        <begin position="36"/>
        <end position="56"/>
    </location>
</feature>
<keyword evidence="10" id="KW-1185">Reference proteome</keyword>
<keyword evidence="6 8" id="KW-1133">Transmembrane helix</keyword>
<feature type="transmembrane region" description="Helical" evidence="8">
    <location>
        <begin position="137"/>
        <end position="159"/>
    </location>
</feature>
<accession>A0A4U9RII2</accession>
<dbReference type="KEGG" id="hhw:NCTC503_01740"/>
<evidence type="ECO:0000256" key="7">
    <source>
        <dbReference type="ARBA" id="ARBA00023136"/>
    </source>
</evidence>
<keyword evidence="4" id="KW-0309">Germination</keyword>
<evidence type="ECO:0000256" key="5">
    <source>
        <dbReference type="ARBA" id="ARBA00022692"/>
    </source>
</evidence>
<dbReference type="PANTHER" id="PTHR34975:SF2">
    <property type="entry name" value="SPORE GERMINATION PROTEIN A2"/>
    <property type="match status" value="1"/>
</dbReference>
<gene>
    <name evidence="9" type="primary">yndE_1</name>
    <name evidence="9" type="ORF">NCTC503_01740</name>
</gene>
<name>A0A4U9RII2_HATHI</name>
<feature type="transmembrane region" description="Helical" evidence="8">
    <location>
        <begin position="303"/>
        <end position="322"/>
    </location>
</feature>
<evidence type="ECO:0000313" key="10">
    <source>
        <dbReference type="Proteomes" id="UP000308489"/>
    </source>
</evidence>
<evidence type="ECO:0000313" key="9">
    <source>
        <dbReference type="EMBL" id="VTQ91098.1"/>
    </source>
</evidence>
<feature type="transmembrane region" description="Helical" evidence="8">
    <location>
        <begin position="213"/>
        <end position="236"/>
    </location>
</feature>
<organism evidence="9 10">
    <name type="scientific">Hathewaya histolytica</name>
    <name type="common">Clostridium histolyticum</name>
    <dbReference type="NCBI Taxonomy" id="1498"/>
    <lineage>
        <taxon>Bacteria</taxon>
        <taxon>Bacillati</taxon>
        <taxon>Bacillota</taxon>
        <taxon>Clostridia</taxon>
        <taxon>Eubacteriales</taxon>
        <taxon>Clostridiaceae</taxon>
        <taxon>Hathewaya</taxon>
    </lineage>
</organism>
<comment type="similarity">
    <text evidence="2">Belongs to the amino acid-polyamine-organocation (APC) superfamily. Spore germination protein (SGP) (TC 2.A.3.9) family.</text>
</comment>
<dbReference type="GO" id="GO:0016020">
    <property type="term" value="C:membrane"/>
    <property type="evidence" value="ECO:0007669"/>
    <property type="project" value="UniProtKB-SubCell"/>
</dbReference>
<evidence type="ECO:0000256" key="1">
    <source>
        <dbReference type="ARBA" id="ARBA00004141"/>
    </source>
</evidence>
<reference evidence="9 10" key="1">
    <citation type="submission" date="2019-05" db="EMBL/GenBank/DDBJ databases">
        <authorList>
            <consortium name="Pathogen Informatics"/>
        </authorList>
    </citation>
    <scope>NUCLEOTIDE SEQUENCE [LARGE SCALE GENOMIC DNA]</scope>
    <source>
        <strain evidence="9 10">NCTC503</strain>
    </source>
</reference>
<keyword evidence="7 8" id="KW-0472">Membrane</keyword>
<feature type="transmembrane region" description="Helical" evidence="8">
    <location>
        <begin position="334"/>
        <end position="354"/>
    </location>
</feature>
<evidence type="ECO:0000256" key="4">
    <source>
        <dbReference type="ARBA" id="ARBA00022544"/>
    </source>
</evidence>
<dbReference type="EMBL" id="LR590481">
    <property type="protein sequence ID" value="VTQ91098.1"/>
    <property type="molecule type" value="Genomic_DNA"/>
</dbReference>
<dbReference type="Proteomes" id="UP000308489">
    <property type="component" value="Chromosome 1"/>
</dbReference>
<keyword evidence="5 8" id="KW-0812">Transmembrane</keyword>
<feature type="transmembrane region" description="Helical" evidence="8">
    <location>
        <begin position="12"/>
        <end position="30"/>
    </location>
</feature>
<feature type="transmembrane region" description="Helical" evidence="8">
    <location>
        <begin position="77"/>
        <end position="98"/>
    </location>
</feature>
<keyword evidence="3" id="KW-0813">Transport</keyword>
<dbReference type="AlphaFoldDB" id="A0A4U9RII2"/>
<feature type="transmembrane region" description="Helical" evidence="8">
    <location>
        <begin position="179"/>
        <end position="201"/>
    </location>
</feature>
<dbReference type="OrthoDB" id="1675410at2"/>
<evidence type="ECO:0000256" key="2">
    <source>
        <dbReference type="ARBA" id="ARBA00007998"/>
    </source>
</evidence>
<comment type="subcellular location">
    <subcellularLocation>
        <location evidence="1">Membrane</location>
        <topology evidence="1">Multi-pass membrane protein</topology>
    </subcellularLocation>
</comment>
<dbReference type="PANTHER" id="PTHR34975">
    <property type="entry name" value="SPORE GERMINATION PROTEIN A2"/>
    <property type="match status" value="1"/>
</dbReference>
<dbReference type="NCBIfam" id="TIGR00912">
    <property type="entry name" value="2A0309"/>
    <property type="match status" value="1"/>
</dbReference>
<dbReference type="InterPro" id="IPR004761">
    <property type="entry name" value="Spore_GerAB"/>
</dbReference>
<dbReference type="Pfam" id="PF03845">
    <property type="entry name" value="Spore_permease"/>
    <property type="match status" value="1"/>
</dbReference>
<evidence type="ECO:0000256" key="3">
    <source>
        <dbReference type="ARBA" id="ARBA00022448"/>
    </source>
</evidence>
<evidence type="ECO:0000256" key="8">
    <source>
        <dbReference type="SAM" id="Phobius"/>
    </source>
</evidence>
<dbReference type="RefSeq" id="WP_138210360.1">
    <property type="nucleotide sequence ID" value="NZ_CBCRUQ010000005.1"/>
</dbReference>
<evidence type="ECO:0000256" key="6">
    <source>
        <dbReference type="ARBA" id="ARBA00022989"/>
    </source>
</evidence>
<proteinExistence type="inferred from homology"/>
<feature type="transmembrane region" description="Helical" evidence="8">
    <location>
        <begin position="110"/>
        <end position="130"/>
    </location>
</feature>
<protein>
    <submittedName>
        <fullName evidence="9">Spore germination protein KB</fullName>
    </submittedName>
</protein>
<dbReference type="GO" id="GO:0009847">
    <property type="term" value="P:spore germination"/>
    <property type="evidence" value="ECO:0007669"/>
    <property type="project" value="InterPro"/>
</dbReference>
<sequence>MRREIVSNKQMQLLIFIYCIGAYLLFSIGGEVKEHAWMATILGVIFTIPVVIMYAKTMESYPGKNLFEIIDIIFGKCFGSILNMIFIFHLIFLGAYILNDFTDFIKLTALFNTPKFIPMLFIALLSIWILKEGIEVLAAWSHFLIRIILIFIVLIWILLIPQMKLTNIYPIFYIDIKSILKSGLSIVTIPFSEVVIFLSFFDYINKDEKVKNIFIKPLLIGGALVTLATLIDIMLIGGEGHFSYYYPGYEGIRRLKFEGEFQRVEIIVSIAFAIIQFLEINVCILGASKGLEKVFSLNNYRDILIPVVLLLSNFAYLIFGSIEESMNFIKTLWPIYGIILQIILPGLVFIGVLVKKIIVPKFRKVK</sequence>
<feature type="transmembrane region" description="Helical" evidence="8">
    <location>
        <begin position="266"/>
        <end position="291"/>
    </location>
</feature>